<dbReference type="AlphaFoldDB" id="A0A392PDY3"/>
<proteinExistence type="predicted"/>
<accession>A0A392PDY3</accession>
<feature type="non-terminal residue" evidence="1">
    <location>
        <position position="90"/>
    </location>
</feature>
<organism evidence="1 2">
    <name type="scientific">Trifolium medium</name>
    <dbReference type="NCBI Taxonomy" id="97028"/>
    <lineage>
        <taxon>Eukaryota</taxon>
        <taxon>Viridiplantae</taxon>
        <taxon>Streptophyta</taxon>
        <taxon>Embryophyta</taxon>
        <taxon>Tracheophyta</taxon>
        <taxon>Spermatophyta</taxon>
        <taxon>Magnoliopsida</taxon>
        <taxon>eudicotyledons</taxon>
        <taxon>Gunneridae</taxon>
        <taxon>Pentapetalae</taxon>
        <taxon>rosids</taxon>
        <taxon>fabids</taxon>
        <taxon>Fabales</taxon>
        <taxon>Fabaceae</taxon>
        <taxon>Papilionoideae</taxon>
        <taxon>50 kb inversion clade</taxon>
        <taxon>NPAAA clade</taxon>
        <taxon>Hologalegina</taxon>
        <taxon>IRL clade</taxon>
        <taxon>Trifolieae</taxon>
        <taxon>Trifolium</taxon>
    </lineage>
</organism>
<evidence type="ECO:0000313" key="1">
    <source>
        <dbReference type="EMBL" id="MCI09075.1"/>
    </source>
</evidence>
<dbReference type="EMBL" id="LXQA010071303">
    <property type="protein sequence ID" value="MCI09075.1"/>
    <property type="molecule type" value="Genomic_DNA"/>
</dbReference>
<gene>
    <name evidence="1" type="ORF">A2U01_0030158</name>
</gene>
<dbReference type="Proteomes" id="UP000265520">
    <property type="component" value="Unassembled WGS sequence"/>
</dbReference>
<comment type="caution">
    <text evidence="1">The sequence shown here is derived from an EMBL/GenBank/DDBJ whole genome shotgun (WGS) entry which is preliminary data.</text>
</comment>
<keyword evidence="2" id="KW-1185">Reference proteome</keyword>
<feature type="non-terminal residue" evidence="1">
    <location>
        <position position="1"/>
    </location>
</feature>
<evidence type="ECO:0000313" key="2">
    <source>
        <dbReference type="Proteomes" id="UP000265520"/>
    </source>
</evidence>
<reference evidence="1 2" key="1">
    <citation type="journal article" date="2018" name="Front. Plant Sci.">
        <title>Red Clover (Trifolium pratense) and Zigzag Clover (T. medium) - A Picture of Genomic Similarities and Differences.</title>
        <authorList>
            <person name="Dluhosova J."/>
            <person name="Istvanek J."/>
            <person name="Nedelnik J."/>
            <person name="Repkova J."/>
        </authorList>
    </citation>
    <scope>NUCLEOTIDE SEQUENCE [LARGE SCALE GENOMIC DNA]</scope>
    <source>
        <strain evidence="2">cv. 10/8</strain>
        <tissue evidence="1">Leaf</tissue>
    </source>
</reference>
<name>A0A392PDY3_9FABA</name>
<sequence length="90" mass="10122">VGIPSLGSLLLESGQEWFLLKLGLLVNGDWQSINLWDDRWIDACIKLRDVVANIPPSHGPLRVSDLQEVTGQWSFDLLNDLLPEAPVNRF</sequence>
<protein>
    <submittedName>
        <fullName evidence="1">Uncharacterized protein</fullName>
    </submittedName>
</protein>